<sequence>MKTLTITILPLVSILTGFLNGDIATSSTIPKQTNPTLYDQSDKVVQLDVSSFNDTIYCASRPNCTAYLVEFYANWCGICRAYRDKYKEFAKDVDNWESVIQIAAINCGDDINHDLCQAHHITSYPYIKYFKRNSKNVYDSFKVKAYHTVGGMRDLITNHLLAEQKLKKYPDWPNFDHIGIIQTYSELWTGVSKSITKLAVIFESEPNFLAPQLMLDMHHYKNEIAVKRCGRNHSLAAGLNIDDFPSIAIFERGQRVPVFISELRRLLFSEVESYFGNKDPSRNPLTTEVKSNRTVVNCIVDPELCKKKYFVSESDMLKAIRYALYREVTRNGEDLKGNNLTALFNFVNLLSDYFPVTTINETISTNEITLESASKAQQVFEKLKQYLIGKMIANHLKADDWTKEVNRLEKLYDYPFPVNASWQQCNGSSGQFRGYTCGLWTAFHALTVSAYKNAPSGNYFDPMTVLYSIKGWVSEFFGCMHCREHFVKMTSQTYKMEDHVKNRDDVYLYLWRAHNIVNKRLKGDNTEDPEFLKYQFPAPFLCPDCNKSNGTLDNEQTHKFIIDYYSAIKPYHSQQLENNDIAKKA</sequence>
<protein>
    <submittedName>
        <fullName evidence="2">Sulfhydryl oxidase</fullName>
    </submittedName>
</protein>
<dbReference type="WBParaSite" id="RSKR_0000145400.1">
    <property type="protein sequence ID" value="RSKR_0000145400.1"/>
    <property type="gene ID" value="RSKR_0000145400"/>
</dbReference>
<name>A0AC35TKM9_9BILA</name>
<reference evidence="2" key="1">
    <citation type="submission" date="2016-11" db="UniProtKB">
        <authorList>
            <consortium name="WormBaseParasite"/>
        </authorList>
    </citation>
    <scope>IDENTIFICATION</scope>
    <source>
        <strain evidence="2">KR3021</strain>
    </source>
</reference>
<proteinExistence type="predicted"/>
<accession>A0AC35TKM9</accession>
<organism evidence="1 2">
    <name type="scientific">Rhabditophanes sp. KR3021</name>
    <dbReference type="NCBI Taxonomy" id="114890"/>
    <lineage>
        <taxon>Eukaryota</taxon>
        <taxon>Metazoa</taxon>
        <taxon>Ecdysozoa</taxon>
        <taxon>Nematoda</taxon>
        <taxon>Chromadorea</taxon>
        <taxon>Rhabditida</taxon>
        <taxon>Tylenchina</taxon>
        <taxon>Panagrolaimomorpha</taxon>
        <taxon>Strongyloidoidea</taxon>
        <taxon>Alloionematidae</taxon>
        <taxon>Rhabditophanes</taxon>
    </lineage>
</organism>
<evidence type="ECO:0000313" key="1">
    <source>
        <dbReference type="Proteomes" id="UP000095286"/>
    </source>
</evidence>
<evidence type="ECO:0000313" key="2">
    <source>
        <dbReference type="WBParaSite" id="RSKR_0000145400.1"/>
    </source>
</evidence>
<dbReference type="Proteomes" id="UP000095286">
    <property type="component" value="Unplaced"/>
</dbReference>